<dbReference type="EMBL" id="UZAI01002090">
    <property type="protein sequence ID" value="VDO68127.1"/>
    <property type="molecule type" value="Genomic_DNA"/>
</dbReference>
<accession>A0A3P7Y5S1</accession>
<proteinExistence type="predicted"/>
<dbReference type="Proteomes" id="UP000277204">
    <property type="component" value="Unassembled WGS sequence"/>
</dbReference>
<evidence type="ECO:0000313" key="1">
    <source>
        <dbReference type="EMBL" id="VDO68127.1"/>
    </source>
</evidence>
<name>A0A3P7Y5S1_9TREM</name>
<sequence length="79" mass="9516">MELISWTYLHPRVDIHSGTRTRYRSLQTPQWLAVESRTYISSYLGLVSLVYLHARVDVHSWTRTQYRLLQTPPRYPFSY</sequence>
<dbReference type="AlphaFoldDB" id="A0A3P7Y5S1"/>
<reference evidence="1 2" key="1">
    <citation type="submission" date="2018-11" db="EMBL/GenBank/DDBJ databases">
        <authorList>
            <consortium name="Pathogen Informatics"/>
        </authorList>
    </citation>
    <scope>NUCLEOTIDE SEQUENCE [LARGE SCALE GENOMIC DNA]</scope>
    <source>
        <strain evidence="1 2">Zambia</strain>
    </source>
</reference>
<gene>
    <name evidence="1" type="ORF">SMRZ_LOCUS5845</name>
</gene>
<protein>
    <submittedName>
        <fullName evidence="1">Uncharacterized protein</fullName>
    </submittedName>
</protein>
<keyword evidence="2" id="KW-1185">Reference proteome</keyword>
<evidence type="ECO:0000313" key="2">
    <source>
        <dbReference type="Proteomes" id="UP000277204"/>
    </source>
</evidence>
<organism evidence="1 2">
    <name type="scientific">Schistosoma margrebowiei</name>
    <dbReference type="NCBI Taxonomy" id="48269"/>
    <lineage>
        <taxon>Eukaryota</taxon>
        <taxon>Metazoa</taxon>
        <taxon>Spiralia</taxon>
        <taxon>Lophotrochozoa</taxon>
        <taxon>Platyhelminthes</taxon>
        <taxon>Trematoda</taxon>
        <taxon>Digenea</taxon>
        <taxon>Strigeidida</taxon>
        <taxon>Schistosomatoidea</taxon>
        <taxon>Schistosomatidae</taxon>
        <taxon>Schistosoma</taxon>
    </lineage>
</organism>